<feature type="repeat" description="WD" evidence="7">
    <location>
        <begin position="57"/>
        <end position="98"/>
    </location>
</feature>
<proteinExistence type="inferred from homology"/>
<dbReference type="PANTHER" id="PTHR16288:SF0">
    <property type="entry name" value="TRNA (GUANINE-N(7)-)-METHYLTRANSFERASE NON-CATALYTIC SUBUNIT WDR4"/>
    <property type="match status" value="1"/>
</dbReference>
<evidence type="ECO:0000256" key="7">
    <source>
        <dbReference type="PROSITE-ProRule" id="PRU00221"/>
    </source>
</evidence>
<comment type="function">
    <text evidence="6">Required for the formation of N(7)-methylguanine at position 46 (m7G46) in tRNA. In the complex, it is required to stabilize and induce conformational changes of the catalytic subunit.</text>
</comment>
<dbReference type="PROSITE" id="PS50082">
    <property type="entry name" value="WD_REPEATS_2"/>
    <property type="match status" value="2"/>
</dbReference>
<keyword evidence="2 6" id="KW-0853">WD repeat</keyword>
<keyword evidence="9" id="KW-1185">Reference proteome</keyword>
<dbReference type="EMBL" id="JBBWWR010000018">
    <property type="protein sequence ID" value="KAK8943551.1"/>
    <property type="molecule type" value="Genomic_DNA"/>
</dbReference>
<keyword evidence="5 6" id="KW-0539">Nucleus</keyword>
<keyword evidence="4 6" id="KW-0677">Repeat</keyword>
<comment type="caution">
    <text evidence="8">The sequence shown here is derived from an EMBL/GenBank/DDBJ whole genome shotgun (WGS) entry which is preliminary data.</text>
</comment>
<dbReference type="PANTHER" id="PTHR16288">
    <property type="entry name" value="WD40 REPEAT PROTEIN 4"/>
    <property type="match status" value="1"/>
</dbReference>
<gene>
    <name evidence="8" type="ORF">KSP40_PGU006417</name>
</gene>
<dbReference type="InterPro" id="IPR001680">
    <property type="entry name" value="WD40_rpt"/>
</dbReference>
<sequence length="432" mass="47299">MEEEILTEETRREADAAPALISIHPLQKSIALALGSEVRIFDLEKENAVTLTDEACSPSHSDAIRAICFGANGSLFASAGDDKLVKVWRTDTWHCIKTVHSDKRVSAVAISFDGLFVTFADKFGIVWIERLEEDGQGQTSVGTKAVPLLGHYCSIITSLKFSPDGRFIATADRDFKIRITVFPKCLPKGAHEIQSFCLGHTDFVSCLAFIHLADCRQSLLLSGSGDATVRLWDHVSGCLLDTCDVRKQAGLLKSNEIIKDFPAVTDINAFPDGSLVAVVIQGFHGVVILKCDFSARSIFVTKIVCMEENFMPTSLVLSSSANMLWMVMGASNISKSGSSELARLLVISDVDKYVSNEQGDCPVILEDKNIPGGEKLLLKLQGSVHLAKQDAAFTAAATAVKVAMQNLLAKKQYSVEKRDLRKRNRNDRKFKK</sequence>
<accession>A0ABR2LK73</accession>
<dbReference type="SMART" id="SM00320">
    <property type="entry name" value="WD40"/>
    <property type="match status" value="4"/>
</dbReference>
<protein>
    <recommendedName>
        <fullName evidence="6">tRNA (guanine-N(7)-)-methyltransferase non-catalytic subunit</fullName>
    </recommendedName>
    <alternativeName>
        <fullName evidence="6">WD repeat-containing protein 4 homolog</fullName>
    </alternativeName>
</protein>
<dbReference type="InterPro" id="IPR036322">
    <property type="entry name" value="WD40_repeat_dom_sf"/>
</dbReference>
<dbReference type="SUPFAM" id="SSF50978">
    <property type="entry name" value="WD40 repeat-like"/>
    <property type="match status" value="1"/>
</dbReference>
<organism evidence="8 9">
    <name type="scientific">Platanthera guangdongensis</name>
    <dbReference type="NCBI Taxonomy" id="2320717"/>
    <lineage>
        <taxon>Eukaryota</taxon>
        <taxon>Viridiplantae</taxon>
        <taxon>Streptophyta</taxon>
        <taxon>Embryophyta</taxon>
        <taxon>Tracheophyta</taxon>
        <taxon>Spermatophyta</taxon>
        <taxon>Magnoliopsida</taxon>
        <taxon>Liliopsida</taxon>
        <taxon>Asparagales</taxon>
        <taxon>Orchidaceae</taxon>
        <taxon>Orchidoideae</taxon>
        <taxon>Orchideae</taxon>
        <taxon>Orchidinae</taxon>
        <taxon>Platanthera</taxon>
    </lineage>
</organism>
<evidence type="ECO:0000256" key="1">
    <source>
        <dbReference type="ARBA" id="ARBA00004123"/>
    </source>
</evidence>
<evidence type="ECO:0000256" key="6">
    <source>
        <dbReference type="HAMAP-Rule" id="MF_03056"/>
    </source>
</evidence>
<evidence type="ECO:0000313" key="8">
    <source>
        <dbReference type="EMBL" id="KAK8943551.1"/>
    </source>
</evidence>
<comment type="subcellular location">
    <subcellularLocation>
        <location evidence="1 6">Nucleus</location>
    </subcellularLocation>
</comment>
<comment type="subunit">
    <text evidence="6">Forms a heterodimer with the catalytic subunit.</text>
</comment>
<keyword evidence="3 6" id="KW-0819">tRNA processing</keyword>
<dbReference type="Gene3D" id="2.130.10.10">
    <property type="entry name" value="YVTN repeat-like/Quinoprotein amine dehydrogenase"/>
    <property type="match status" value="2"/>
</dbReference>
<evidence type="ECO:0000256" key="5">
    <source>
        <dbReference type="ARBA" id="ARBA00023242"/>
    </source>
</evidence>
<evidence type="ECO:0000256" key="3">
    <source>
        <dbReference type="ARBA" id="ARBA00022694"/>
    </source>
</evidence>
<evidence type="ECO:0000256" key="2">
    <source>
        <dbReference type="ARBA" id="ARBA00022574"/>
    </source>
</evidence>
<comment type="pathway">
    <text evidence="6">tRNA modification; N(7)-methylguanine-tRNA biosynthesis.</text>
</comment>
<evidence type="ECO:0000313" key="9">
    <source>
        <dbReference type="Proteomes" id="UP001412067"/>
    </source>
</evidence>
<name>A0ABR2LK73_9ASPA</name>
<dbReference type="InterPro" id="IPR015943">
    <property type="entry name" value="WD40/YVTN_repeat-like_dom_sf"/>
</dbReference>
<dbReference type="PROSITE" id="PS50294">
    <property type="entry name" value="WD_REPEATS_REGION"/>
    <property type="match status" value="2"/>
</dbReference>
<reference evidence="8 9" key="1">
    <citation type="journal article" date="2022" name="Nat. Plants">
        <title>Genomes of leafy and leafless Platanthera orchids illuminate the evolution of mycoheterotrophy.</title>
        <authorList>
            <person name="Li M.H."/>
            <person name="Liu K.W."/>
            <person name="Li Z."/>
            <person name="Lu H.C."/>
            <person name="Ye Q.L."/>
            <person name="Zhang D."/>
            <person name="Wang J.Y."/>
            <person name="Li Y.F."/>
            <person name="Zhong Z.M."/>
            <person name="Liu X."/>
            <person name="Yu X."/>
            <person name="Liu D.K."/>
            <person name="Tu X.D."/>
            <person name="Liu B."/>
            <person name="Hao Y."/>
            <person name="Liao X.Y."/>
            <person name="Jiang Y.T."/>
            <person name="Sun W.H."/>
            <person name="Chen J."/>
            <person name="Chen Y.Q."/>
            <person name="Ai Y."/>
            <person name="Zhai J.W."/>
            <person name="Wu S.S."/>
            <person name="Zhou Z."/>
            <person name="Hsiao Y.Y."/>
            <person name="Wu W.L."/>
            <person name="Chen Y.Y."/>
            <person name="Lin Y.F."/>
            <person name="Hsu J.L."/>
            <person name="Li C.Y."/>
            <person name="Wang Z.W."/>
            <person name="Zhao X."/>
            <person name="Zhong W.Y."/>
            <person name="Ma X.K."/>
            <person name="Ma L."/>
            <person name="Huang J."/>
            <person name="Chen G.Z."/>
            <person name="Huang M.Z."/>
            <person name="Huang L."/>
            <person name="Peng D.H."/>
            <person name="Luo Y.B."/>
            <person name="Zou S.Q."/>
            <person name="Chen S.P."/>
            <person name="Lan S."/>
            <person name="Tsai W.C."/>
            <person name="Van de Peer Y."/>
            <person name="Liu Z.J."/>
        </authorList>
    </citation>
    <scope>NUCLEOTIDE SEQUENCE [LARGE SCALE GENOMIC DNA]</scope>
    <source>
        <strain evidence="8">Lor288</strain>
    </source>
</reference>
<dbReference type="HAMAP" id="MF_03056">
    <property type="entry name" value="TRM82"/>
    <property type="match status" value="1"/>
</dbReference>
<feature type="repeat" description="WD" evidence="7">
    <location>
        <begin position="197"/>
        <end position="233"/>
    </location>
</feature>
<comment type="similarity">
    <text evidence="6">Belongs to the WD repeat TRM82 family.</text>
</comment>
<dbReference type="Pfam" id="PF00400">
    <property type="entry name" value="WD40"/>
    <property type="match status" value="3"/>
</dbReference>
<dbReference type="Proteomes" id="UP001412067">
    <property type="component" value="Unassembled WGS sequence"/>
</dbReference>
<dbReference type="InterPro" id="IPR028884">
    <property type="entry name" value="Trm82"/>
</dbReference>
<evidence type="ECO:0000256" key="4">
    <source>
        <dbReference type="ARBA" id="ARBA00022737"/>
    </source>
</evidence>